<evidence type="ECO:0000256" key="10">
    <source>
        <dbReference type="ARBA" id="ARBA00023136"/>
    </source>
</evidence>
<sequence length="472" mass="50081">MQVKRFVAADMRRALELVRAELGPEAIILSNRRTKRGVEIVTTLEQPVSGTTPLSGRNYAEGFTDSDRPLASDDAWRGQVGVDAALGDFSAAAGAPAADDNVQRSSVADNGIGPASGKTRVQLAQEIDRARERMLNARQEEPAAAPTVAADQPAAAADPAEQRELAVLRSEITGMRQLLEEQLGQLARDRSARQSPVHTSLWQRFTRLGLPAQQIDILLRDVESGTDLTGAWRRALACLAQRLPVAGADVTAAGGVFAVVGPTGAGKTTTIGKLAARYVLEHGPGQVALVTTDTFRIAAHDQLRAFGRILNVPVRIVTDSADLAPVLQSLQHCALVLIDTAGLRLGDPVLKQHLAVLQRQTQVKKLVVLPCNSQLQMMKATLHAYKPAGLSGCVLTKMDETASLGEVLGVVMSQRLPVTYTTNGQNIPQDIEVGKAHTLVTRAVALLKTDIAGGSGATEPAVRDKAATPCFG</sequence>
<evidence type="ECO:0000259" key="16">
    <source>
        <dbReference type="SMART" id="SM00962"/>
    </source>
</evidence>
<keyword evidence="8" id="KW-0653">Protein transport</keyword>
<accession>A0A545U4D0</accession>
<keyword evidence="5" id="KW-1003">Cell membrane</keyword>
<evidence type="ECO:0000256" key="6">
    <source>
        <dbReference type="ARBA" id="ARBA00022741"/>
    </source>
</evidence>
<keyword evidence="17" id="KW-0969">Cilium</keyword>
<feature type="domain" description="AAA+ ATPase" evidence="15">
    <location>
        <begin position="253"/>
        <end position="404"/>
    </location>
</feature>
<proteinExistence type="inferred from homology"/>
<evidence type="ECO:0000313" key="18">
    <source>
        <dbReference type="Proteomes" id="UP000319732"/>
    </source>
</evidence>
<dbReference type="Gene3D" id="1.20.120.1380">
    <property type="entry name" value="Flagellar FlhF biosynthesis protein, N domain"/>
    <property type="match status" value="1"/>
</dbReference>
<dbReference type="InterPro" id="IPR020006">
    <property type="entry name" value="FlhF"/>
</dbReference>
<dbReference type="PANTHER" id="PTHR43134">
    <property type="entry name" value="SIGNAL RECOGNITION PARTICLE RECEPTOR SUBUNIT ALPHA"/>
    <property type="match status" value="1"/>
</dbReference>
<dbReference type="GO" id="GO:0005047">
    <property type="term" value="F:signal recognition particle binding"/>
    <property type="evidence" value="ECO:0007669"/>
    <property type="project" value="TreeGrafter"/>
</dbReference>
<dbReference type="GO" id="GO:0005886">
    <property type="term" value="C:plasma membrane"/>
    <property type="evidence" value="ECO:0007669"/>
    <property type="project" value="UniProtKB-SubCell"/>
</dbReference>
<evidence type="ECO:0000256" key="12">
    <source>
        <dbReference type="ARBA" id="ARBA00025337"/>
    </source>
</evidence>
<feature type="domain" description="SRP54-type proteins GTP-binding" evidence="16">
    <location>
        <begin position="254"/>
        <end position="445"/>
    </location>
</feature>
<dbReference type="InterPro" id="IPR027417">
    <property type="entry name" value="P-loop_NTPase"/>
</dbReference>
<evidence type="ECO:0000256" key="1">
    <source>
        <dbReference type="ARBA" id="ARBA00004413"/>
    </source>
</evidence>
<gene>
    <name evidence="17" type="primary">flhF</name>
    <name evidence="17" type="ORF">FKG94_05895</name>
</gene>
<dbReference type="EMBL" id="VHSG01000006">
    <property type="protein sequence ID" value="TQV84322.1"/>
    <property type="molecule type" value="Genomic_DNA"/>
</dbReference>
<dbReference type="InterPro" id="IPR000897">
    <property type="entry name" value="SRP54_GTPase_dom"/>
</dbReference>
<evidence type="ECO:0000256" key="8">
    <source>
        <dbReference type="ARBA" id="ARBA00022927"/>
    </source>
</evidence>
<dbReference type="Pfam" id="PF00448">
    <property type="entry name" value="SRP54"/>
    <property type="match status" value="1"/>
</dbReference>
<dbReference type="InterPro" id="IPR003593">
    <property type="entry name" value="AAA+_ATPase"/>
</dbReference>
<name>A0A545U4D0_9GAMM</name>
<dbReference type="CDD" id="cd17873">
    <property type="entry name" value="FlhF"/>
    <property type="match status" value="1"/>
</dbReference>
<keyword evidence="9" id="KW-0342">GTP-binding</keyword>
<evidence type="ECO:0000313" key="17">
    <source>
        <dbReference type="EMBL" id="TQV84322.1"/>
    </source>
</evidence>
<feature type="compositionally biased region" description="Low complexity" evidence="14">
    <location>
        <begin position="142"/>
        <end position="159"/>
    </location>
</feature>
<keyword evidence="18" id="KW-1185">Reference proteome</keyword>
<evidence type="ECO:0000256" key="9">
    <source>
        <dbReference type="ARBA" id="ARBA00023134"/>
    </source>
</evidence>
<dbReference type="FunFam" id="3.40.50.300:FF:000695">
    <property type="entry name" value="Flagellar biosynthesis regulator FlhF"/>
    <property type="match status" value="1"/>
</dbReference>
<protein>
    <recommendedName>
        <fullName evidence="3 13">Flagellar biosynthesis protein FlhF</fullName>
    </recommendedName>
</protein>
<feature type="region of interest" description="Disordered" evidence="14">
    <location>
        <begin position="138"/>
        <end position="161"/>
    </location>
</feature>
<comment type="caution">
    <text evidence="17">The sequence shown here is derived from an EMBL/GenBank/DDBJ whole genome shotgun (WGS) entry which is preliminary data.</text>
</comment>
<keyword evidence="17" id="KW-0282">Flagellum</keyword>
<dbReference type="NCBIfam" id="TIGR03499">
    <property type="entry name" value="FlhF"/>
    <property type="match status" value="1"/>
</dbReference>
<keyword evidence="7" id="KW-1005">Bacterial flagellum biogenesis</keyword>
<comment type="function">
    <text evidence="12">Necessary for flagellar biosynthesis. May be involved in translocation of the flagellum.</text>
</comment>
<dbReference type="SUPFAM" id="SSF52540">
    <property type="entry name" value="P-loop containing nucleoside triphosphate hydrolases"/>
    <property type="match status" value="1"/>
</dbReference>
<feature type="region of interest" description="Disordered" evidence="14">
    <location>
        <begin position="49"/>
        <end position="72"/>
    </location>
</feature>
<keyword evidence="4" id="KW-0813">Transport</keyword>
<dbReference type="GO" id="GO:0003924">
    <property type="term" value="F:GTPase activity"/>
    <property type="evidence" value="ECO:0007669"/>
    <property type="project" value="UniProtKB-UniRule"/>
</dbReference>
<dbReference type="Proteomes" id="UP000319732">
    <property type="component" value="Unassembled WGS sequence"/>
</dbReference>
<keyword evidence="10" id="KW-0472">Membrane</keyword>
<evidence type="ECO:0000256" key="7">
    <source>
        <dbReference type="ARBA" id="ARBA00022795"/>
    </source>
</evidence>
<comment type="similarity">
    <text evidence="2">Belongs to the GTP-binding SRP family.</text>
</comment>
<dbReference type="AlphaFoldDB" id="A0A545U4D0"/>
<dbReference type="Gene3D" id="3.40.50.300">
    <property type="entry name" value="P-loop containing nucleotide triphosphate hydrolases"/>
    <property type="match status" value="1"/>
</dbReference>
<evidence type="ECO:0000256" key="2">
    <source>
        <dbReference type="ARBA" id="ARBA00008531"/>
    </source>
</evidence>
<keyword evidence="17" id="KW-0966">Cell projection</keyword>
<dbReference type="InterPro" id="IPR047040">
    <property type="entry name" value="FlhF__GTPase_dom"/>
</dbReference>
<organism evidence="17 18">
    <name type="scientific">Exilibacterium tricleocarpae</name>
    <dbReference type="NCBI Taxonomy" id="2591008"/>
    <lineage>
        <taxon>Bacteria</taxon>
        <taxon>Pseudomonadati</taxon>
        <taxon>Pseudomonadota</taxon>
        <taxon>Gammaproteobacteria</taxon>
        <taxon>Cellvibrionales</taxon>
        <taxon>Cellvibrionaceae</taxon>
        <taxon>Exilibacterium</taxon>
    </lineage>
</organism>
<dbReference type="PANTHER" id="PTHR43134:SF3">
    <property type="entry name" value="FLAGELLAR BIOSYNTHESIS PROTEIN FLHF"/>
    <property type="match status" value="1"/>
</dbReference>
<dbReference type="GO" id="GO:0005525">
    <property type="term" value="F:GTP binding"/>
    <property type="evidence" value="ECO:0007669"/>
    <property type="project" value="UniProtKB-UniRule"/>
</dbReference>
<keyword evidence="6" id="KW-0547">Nucleotide-binding</keyword>
<keyword evidence="11" id="KW-1006">Bacterial flagellum protein export</keyword>
<feature type="region of interest" description="Disordered" evidence="14">
    <location>
        <begin position="96"/>
        <end position="119"/>
    </location>
</feature>
<dbReference type="SMART" id="SM00962">
    <property type="entry name" value="SRP54"/>
    <property type="match status" value="1"/>
</dbReference>
<evidence type="ECO:0000256" key="14">
    <source>
        <dbReference type="SAM" id="MobiDB-lite"/>
    </source>
</evidence>
<evidence type="ECO:0000256" key="4">
    <source>
        <dbReference type="ARBA" id="ARBA00022448"/>
    </source>
</evidence>
<comment type="subcellular location">
    <subcellularLocation>
        <location evidence="1">Cell membrane</location>
        <topology evidence="1">Peripheral membrane protein</topology>
        <orientation evidence="1">Cytoplasmic side</orientation>
    </subcellularLocation>
</comment>
<evidence type="ECO:0000256" key="13">
    <source>
        <dbReference type="NCBIfam" id="TIGR03499"/>
    </source>
</evidence>
<evidence type="ECO:0000256" key="5">
    <source>
        <dbReference type="ARBA" id="ARBA00022475"/>
    </source>
</evidence>
<evidence type="ECO:0000256" key="11">
    <source>
        <dbReference type="ARBA" id="ARBA00023225"/>
    </source>
</evidence>
<reference evidence="17 18" key="1">
    <citation type="submission" date="2019-06" db="EMBL/GenBank/DDBJ databases">
        <title>Whole genome sequence for Cellvibrionaceae sp. R142.</title>
        <authorList>
            <person name="Wang G."/>
        </authorList>
    </citation>
    <scope>NUCLEOTIDE SEQUENCE [LARGE SCALE GENOMIC DNA]</scope>
    <source>
        <strain evidence="17 18">R142</strain>
    </source>
</reference>
<evidence type="ECO:0000259" key="15">
    <source>
        <dbReference type="SMART" id="SM00382"/>
    </source>
</evidence>
<dbReference type="OrthoDB" id="9778554at2"/>
<dbReference type="SMART" id="SM00382">
    <property type="entry name" value="AAA"/>
    <property type="match status" value="1"/>
</dbReference>
<evidence type="ECO:0000256" key="3">
    <source>
        <dbReference type="ARBA" id="ARBA00014919"/>
    </source>
</evidence>
<dbReference type="GO" id="GO:0044781">
    <property type="term" value="P:bacterial-type flagellum organization"/>
    <property type="evidence" value="ECO:0007669"/>
    <property type="project" value="UniProtKB-UniRule"/>
</dbReference>
<dbReference type="GO" id="GO:0006614">
    <property type="term" value="P:SRP-dependent cotranslational protein targeting to membrane"/>
    <property type="evidence" value="ECO:0007669"/>
    <property type="project" value="UniProtKB-UniRule"/>
</dbReference>
<dbReference type="GO" id="GO:0015031">
    <property type="term" value="P:protein transport"/>
    <property type="evidence" value="ECO:0007669"/>
    <property type="project" value="UniProtKB-KW"/>
</dbReference>